<dbReference type="Pfam" id="PF06808">
    <property type="entry name" value="DctM"/>
    <property type="match status" value="1"/>
</dbReference>
<feature type="transmembrane region" description="Helical" evidence="9">
    <location>
        <begin position="500"/>
        <end position="525"/>
    </location>
</feature>
<feature type="compositionally biased region" description="Basic and acidic residues" evidence="8">
    <location>
        <begin position="587"/>
        <end position="601"/>
    </location>
</feature>
<feature type="transmembrane region" description="Helical" evidence="9">
    <location>
        <begin position="105"/>
        <end position="135"/>
    </location>
</feature>
<evidence type="ECO:0000256" key="6">
    <source>
        <dbReference type="ARBA" id="ARBA00023136"/>
    </source>
</evidence>
<name>A0A1Q8YDB8_9BURK</name>
<feature type="transmembrane region" description="Helical" evidence="9">
    <location>
        <begin position="430"/>
        <end position="456"/>
    </location>
</feature>
<dbReference type="GO" id="GO:0005886">
    <property type="term" value="C:plasma membrane"/>
    <property type="evidence" value="ECO:0007669"/>
    <property type="project" value="UniProtKB-SubCell"/>
</dbReference>
<feature type="transmembrane region" description="Helical" evidence="9">
    <location>
        <begin position="334"/>
        <end position="352"/>
    </location>
</feature>
<keyword evidence="4 9" id="KW-0812">Transmembrane</keyword>
<evidence type="ECO:0000313" key="12">
    <source>
        <dbReference type="Proteomes" id="UP000185911"/>
    </source>
</evidence>
<evidence type="ECO:0000256" key="1">
    <source>
        <dbReference type="ARBA" id="ARBA00004429"/>
    </source>
</evidence>
<evidence type="ECO:0000256" key="4">
    <source>
        <dbReference type="ARBA" id="ARBA00022692"/>
    </source>
</evidence>
<comment type="function">
    <text evidence="7">Part of the tripartite ATP-independent periplasmic (TRAP) transport system.</text>
</comment>
<dbReference type="InterPro" id="IPR004681">
    <property type="entry name" value="TRAP_DctM"/>
</dbReference>
<evidence type="ECO:0000256" key="2">
    <source>
        <dbReference type="ARBA" id="ARBA00022475"/>
    </source>
</evidence>
<dbReference type="RefSeq" id="WP_075586560.1">
    <property type="nucleotide sequence ID" value="NZ_MSYM01000013.1"/>
</dbReference>
<keyword evidence="3 7" id="KW-0997">Cell inner membrane</keyword>
<feature type="transmembrane region" description="Helical" evidence="9">
    <location>
        <begin position="12"/>
        <end position="30"/>
    </location>
</feature>
<keyword evidence="2" id="KW-1003">Cell membrane</keyword>
<feature type="region of interest" description="Disordered" evidence="8">
    <location>
        <begin position="553"/>
        <end position="601"/>
    </location>
</feature>
<evidence type="ECO:0000256" key="7">
    <source>
        <dbReference type="RuleBase" id="RU369079"/>
    </source>
</evidence>
<sequence>MEFLQTNMAPVMFMGLIAFLLLGFPVAFSLGACGLFFGFIGIELGILPEALLQALPLRIFGIMQNETLLAIPFFTLMGLVLERSGMAEDLLDTIGQLFGPVRGGLALAVIFVGALLAATTGVVAASVISMGLISLPIMLRYGYDRRVASGVIAASGTLAQIIPPSLVLIILADQLGRSVGEMYKGAFLPGFMLMGMYVSYVVLVALIRPNWVPALPPEARTLRADNGNSGLPSLLVLTVLSVGASLFFATHIADVHTWWSGELVTAVAKDETIVVSMCVGVTLAFVLSMLNKVTGLGLLSRMAERVTFVLIPPLLLIFLVLGTIFLGVATPTEGGAMGAVGAILMATVRARLNLSLLKQALMSTTRLSCFVVFILIGSTIFSLVFQGVDGSRWVEHLLTGLPGGQIGFLILVNILIFILAFFLDFFELSFIVVPLLAPVAQLLGIDLVWFGVLLAVNMQTSFMHPPFGFALFYLRSVAPAVPYTDRVTKKLIQPITTMQIYWGAVPFVVIQVIMVGLIIAFPGIVSSGLEKKEVYDMDAIRLQMENQMQELDFQDAGPPESNLIEASPDSPGANDDPAAGEAQGFDDPLKDSEQAIVQEKK</sequence>
<organism evidence="11 12">
    <name type="scientific">Rhodoferax antarcticus ANT.BR</name>
    <dbReference type="NCBI Taxonomy" id="1111071"/>
    <lineage>
        <taxon>Bacteria</taxon>
        <taxon>Pseudomonadati</taxon>
        <taxon>Pseudomonadota</taxon>
        <taxon>Betaproteobacteria</taxon>
        <taxon>Burkholderiales</taxon>
        <taxon>Comamonadaceae</taxon>
        <taxon>Rhodoferax</taxon>
    </lineage>
</organism>
<evidence type="ECO:0000313" key="11">
    <source>
        <dbReference type="EMBL" id="OLP06034.1"/>
    </source>
</evidence>
<comment type="subcellular location">
    <subcellularLocation>
        <location evidence="1 7">Cell inner membrane</location>
        <topology evidence="1 7">Multi-pass membrane protein</topology>
    </subcellularLocation>
</comment>
<dbReference type="Proteomes" id="UP000185911">
    <property type="component" value="Unassembled WGS sequence"/>
</dbReference>
<reference evidence="11 12" key="1">
    <citation type="submission" date="2017-01" db="EMBL/GenBank/DDBJ databases">
        <title>Genome sequence of Rhodoferax antarcticus ANT.BR, a psychrophilic purple nonsulfur bacterium from an Antarctic microbial mat.</title>
        <authorList>
            <person name="Baker J."/>
            <person name="Riester C."/>
            <person name="Skinner B."/>
            <person name="Newell A."/>
            <person name="Swingley W."/>
            <person name="Madigan M."/>
            <person name="Jung D."/>
            <person name="Asao M."/>
            <person name="Chen M."/>
            <person name="Loughlin P."/>
            <person name="Pan H."/>
            <person name="Lin S."/>
            <person name="Li N."/>
            <person name="Shaw J."/>
            <person name="Prado M."/>
            <person name="Sherman C."/>
            <person name="Li X."/>
            <person name="Tang J."/>
            <person name="Blankenship R."/>
            <person name="Zhao T."/>
            <person name="Touchman J."/>
            <person name="Sattley M."/>
        </authorList>
    </citation>
    <scope>NUCLEOTIDE SEQUENCE [LARGE SCALE GENOMIC DNA]</scope>
    <source>
        <strain evidence="11 12">ANT.BR</strain>
    </source>
</reference>
<evidence type="ECO:0000256" key="3">
    <source>
        <dbReference type="ARBA" id="ARBA00022519"/>
    </source>
</evidence>
<dbReference type="EMBL" id="MSYM01000013">
    <property type="protein sequence ID" value="OLP06034.1"/>
    <property type="molecule type" value="Genomic_DNA"/>
</dbReference>
<comment type="caution">
    <text evidence="11">The sequence shown here is derived from an EMBL/GenBank/DDBJ whole genome shotgun (WGS) entry which is preliminary data.</text>
</comment>
<feature type="domain" description="TRAP C4-dicarboxylate transport system permease DctM subunit" evidence="10">
    <location>
        <begin position="13"/>
        <end position="524"/>
    </location>
</feature>
<gene>
    <name evidence="11" type="ORF">BLL52_2264</name>
</gene>
<feature type="transmembrane region" description="Helical" evidence="9">
    <location>
        <begin position="147"/>
        <end position="171"/>
    </location>
</feature>
<feature type="transmembrane region" description="Helical" evidence="9">
    <location>
        <begin position="191"/>
        <end position="211"/>
    </location>
</feature>
<evidence type="ECO:0000256" key="9">
    <source>
        <dbReference type="SAM" id="Phobius"/>
    </source>
</evidence>
<feature type="transmembrane region" description="Helical" evidence="9">
    <location>
        <begin position="364"/>
        <end position="385"/>
    </location>
</feature>
<dbReference type="STRING" id="81479.RA876_05550"/>
<feature type="transmembrane region" description="Helical" evidence="9">
    <location>
        <begin position="273"/>
        <end position="294"/>
    </location>
</feature>
<feature type="transmembrane region" description="Helical" evidence="9">
    <location>
        <begin position="405"/>
        <end position="423"/>
    </location>
</feature>
<evidence type="ECO:0000259" key="10">
    <source>
        <dbReference type="Pfam" id="PF06808"/>
    </source>
</evidence>
<evidence type="ECO:0000256" key="8">
    <source>
        <dbReference type="SAM" id="MobiDB-lite"/>
    </source>
</evidence>
<keyword evidence="12" id="KW-1185">Reference proteome</keyword>
<dbReference type="InterPro" id="IPR010656">
    <property type="entry name" value="DctM"/>
</dbReference>
<keyword evidence="5 9" id="KW-1133">Transmembrane helix</keyword>
<dbReference type="PANTHER" id="PTHR33362:SF7">
    <property type="entry name" value="SLL1103 PROTEIN"/>
    <property type="match status" value="1"/>
</dbReference>
<feature type="transmembrane region" description="Helical" evidence="9">
    <location>
        <begin position="67"/>
        <end position="85"/>
    </location>
</feature>
<feature type="transmembrane region" description="Helical" evidence="9">
    <location>
        <begin position="231"/>
        <end position="253"/>
    </location>
</feature>
<dbReference type="PANTHER" id="PTHR33362">
    <property type="entry name" value="SIALIC ACID TRAP TRANSPORTER PERMEASE PROTEIN SIAT-RELATED"/>
    <property type="match status" value="1"/>
</dbReference>
<feature type="transmembrane region" description="Helical" evidence="9">
    <location>
        <begin position="306"/>
        <end position="328"/>
    </location>
</feature>
<evidence type="ECO:0000256" key="5">
    <source>
        <dbReference type="ARBA" id="ARBA00022989"/>
    </source>
</evidence>
<keyword evidence="6 9" id="KW-0472">Membrane</keyword>
<accession>A0A1Q8YDB8</accession>
<proteinExistence type="predicted"/>
<dbReference type="GO" id="GO:0022857">
    <property type="term" value="F:transmembrane transporter activity"/>
    <property type="evidence" value="ECO:0007669"/>
    <property type="project" value="UniProtKB-UniRule"/>
</dbReference>
<protein>
    <submittedName>
        <fullName evidence="11">TRAP dicarboxylate transporter, DctM subunit</fullName>
    </submittedName>
</protein>
<dbReference type="AlphaFoldDB" id="A0A1Q8YDB8"/>
<keyword evidence="7" id="KW-0813">Transport</keyword>